<evidence type="ECO:0000256" key="3">
    <source>
        <dbReference type="ARBA" id="ARBA00023002"/>
    </source>
</evidence>
<evidence type="ECO:0000256" key="1">
    <source>
        <dbReference type="ARBA" id="ARBA00022630"/>
    </source>
</evidence>
<evidence type="ECO:0000256" key="2">
    <source>
        <dbReference type="ARBA" id="ARBA00022643"/>
    </source>
</evidence>
<reference evidence="6" key="1">
    <citation type="submission" date="2022-10" db="EMBL/GenBank/DDBJ databases">
        <title>The WGS of Solirubrobacter ginsenosidimutans DSM 21036.</title>
        <authorList>
            <person name="Jiang Z."/>
        </authorList>
    </citation>
    <scope>NUCLEOTIDE SEQUENCE</scope>
    <source>
        <strain evidence="6">DSM 21036</strain>
    </source>
</reference>
<dbReference type="InterPro" id="IPR036661">
    <property type="entry name" value="Luciferase-like_sf"/>
</dbReference>
<keyword evidence="4" id="KW-0503">Monooxygenase</keyword>
<dbReference type="InterPro" id="IPR011251">
    <property type="entry name" value="Luciferase-like_dom"/>
</dbReference>
<dbReference type="GO" id="GO:0008726">
    <property type="term" value="F:alkanesulfonate monooxygenase activity"/>
    <property type="evidence" value="ECO:0007669"/>
    <property type="project" value="TreeGrafter"/>
</dbReference>
<dbReference type="InterPro" id="IPR050172">
    <property type="entry name" value="SsuD_RutA_monooxygenase"/>
</dbReference>
<dbReference type="EMBL" id="JAPDOD010000072">
    <property type="protein sequence ID" value="MDA0166681.1"/>
    <property type="molecule type" value="Genomic_DNA"/>
</dbReference>
<dbReference type="Proteomes" id="UP001149140">
    <property type="component" value="Unassembled WGS sequence"/>
</dbReference>
<dbReference type="NCBIfam" id="TIGR03560">
    <property type="entry name" value="F420_Rv1855c"/>
    <property type="match status" value="1"/>
</dbReference>
<feature type="domain" description="Luciferase-like" evidence="5">
    <location>
        <begin position="11"/>
        <end position="262"/>
    </location>
</feature>
<sequence length="323" mass="34870">MRAPFQLDLHVPNFNWPDTSPEAFFEKLVEIAQTAEESGFSSISMMDHLHQIPPVGPAENWMMEGNAILAALGARTSKINLGLLVGGVTYRNPALVAKLTTTIDIISGGRAVLGIGAAWFEAEHLAYGYDFPPLKERFERLEDALNITRMMFTEPVSTYAGKHHRVEGAFNNPKPIRGDIPILIGGSGERKTLRMVAQYADGSNLFGDVERVKHLLGVLEGHCDTLGRDMGEITKTRMGTMYIAPTHEAAMAKLEPAVAGAADPDRARAQAFVGEPDEVAAQVQAYLDAGLDGITFSMPDVHDLESVALAGETLSAVIGTKTV</sequence>
<dbReference type="PANTHER" id="PTHR42847">
    <property type="entry name" value="ALKANESULFONATE MONOOXYGENASE"/>
    <property type="match status" value="1"/>
</dbReference>
<dbReference type="Pfam" id="PF00296">
    <property type="entry name" value="Bac_luciferase"/>
    <property type="match status" value="1"/>
</dbReference>
<keyword evidence="7" id="KW-1185">Reference proteome</keyword>
<accession>A0A9X3S855</accession>
<evidence type="ECO:0000259" key="5">
    <source>
        <dbReference type="Pfam" id="PF00296"/>
    </source>
</evidence>
<dbReference type="InterPro" id="IPR019952">
    <property type="entry name" value="F420_OxRdatse_Rv1855c_pred"/>
</dbReference>
<organism evidence="6 7">
    <name type="scientific">Solirubrobacter ginsenosidimutans</name>
    <dbReference type="NCBI Taxonomy" id="490573"/>
    <lineage>
        <taxon>Bacteria</taxon>
        <taxon>Bacillati</taxon>
        <taxon>Actinomycetota</taxon>
        <taxon>Thermoleophilia</taxon>
        <taxon>Solirubrobacterales</taxon>
        <taxon>Solirubrobacteraceae</taxon>
        <taxon>Solirubrobacter</taxon>
    </lineage>
</organism>
<dbReference type="GO" id="GO:0046306">
    <property type="term" value="P:alkanesulfonate catabolic process"/>
    <property type="evidence" value="ECO:0007669"/>
    <property type="project" value="TreeGrafter"/>
</dbReference>
<name>A0A9X3S855_9ACTN</name>
<gene>
    <name evidence="6" type="ORF">OM076_40845</name>
</gene>
<keyword evidence="3" id="KW-0560">Oxidoreductase</keyword>
<dbReference type="Gene3D" id="3.20.20.30">
    <property type="entry name" value="Luciferase-like domain"/>
    <property type="match status" value="1"/>
</dbReference>
<keyword evidence="2" id="KW-0288">FMN</keyword>
<keyword evidence="1" id="KW-0285">Flavoprotein</keyword>
<dbReference type="PANTHER" id="PTHR42847:SF8">
    <property type="entry name" value="CONSERVED PROTEIN"/>
    <property type="match status" value="1"/>
</dbReference>
<evidence type="ECO:0000313" key="6">
    <source>
        <dbReference type="EMBL" id="MDA0166681.1"/>
    </source>
</evidence>
<evidence type="ECO:0000256" key="4">
    <source>
        <dbReference type="ARBA" id="ARBA00023033"/>
    </source>
</evidence>
<comment type="caution">
    <text evidence="6">The sequence shown here is derived from an EMBL/GenBank/DDBJ whole genome shotgun (WGS) entry which is preliminary data.</text>
</comment>
<dbReference type="AlphaFoldDB" id="A0A9X3S855"/>
<proteinExistence type="predicted"/>
<dbReference type="RefSeq" id="WP_270045939.1">
    <property type="nucleotide sequence ID" value="NZ_JAPDOD010000072.1"/>
</dbReference>
<protein>
    <submittedName>
        <fullName evidence="6">LLM class F420-dependent oxidoreductase</fullName>
    </submittedName>
</protein>
<dbReference type="SUPFAM" id="SSF51679">
    <property type="entry name" value="Bacterial luciferase-like"/>
    <property type="match status" value="1"/>
</dbReference>
<evidence type="ECO:0000313" key="7">
    <source>
        <dbReference type="Proteomes" id="UP001149140"/>
    </source>
</evidence>